<name>A0ABR0GKH8_9PEZI</name>
<feature type="compositionally biased region" description="Basic and acidic residues" evidence="1">
    <location>
        <begin position="87"/>
        <end position="98"/>
    </location>
</feature>
<dbReference type="Proteomes" id="UP001323405">
    <property type="component" value="Unassembled WGS sequence"/>
</dbReference>
<evidence type="ECO:0000313" key="2">
    <source>
        <dbReference type="EMBL" id="KAK4656247.1"/>
    </source>
</evidence>
<organism evidence="2 3">
    <name type="scientific">Podospora pseudocomata</name>
    <dbReference type="NCBI Taxonomy" id="2093779"/>
    <lineage>
        <taxon>Eukaryota</taxon>
        <taxon>Fungi</taxon>
        <taxon>Dikarya</taxon>
        <taxon>Ascomycota</taxon>
        <taxon>Pezizomycotina</taxon>
        <taxon>Sordariomycetes</taxon>
        <taxon>Sordariomycetidae</taxon>
        <taxon>Sordariales</taxon>
        <taxon>Podosporaceae</taxon>
        <taxon>Podospora</taxon>
    </lineage>
</organism>
<proteinExistence type="predicted"/>
<sequence>METNTSSDFSSQSSNPILTPRTTSATHNTGNFGNNDKHESTASSHNNSPSMPTTSPKPEEIQTEPTAARNSDILASAFTSSSFDADSSLHGRFQDAPHQHPNPYSRIGCYTVKAQQLIDNFDQRFDPEPNTIDKPV</sequence>
<feature type="compositionally biased region" description="Low complexity" evidence="1">
    <location>
        <begin position="75"/>
        <end position="86"/>
    </location>
</feature>
<evidence type="ECO:0000313" key="3">
    <source>
        <dbReference type="Proteomes" id="UP001323405"/>
    </source>
</evidence>
<accession>A0ABR0GKH8</accession>
<feature type="compositionally biased region" description="Polar residues" evidence="1">
    <location>
        <begin position="15"/>
        <end position="34"/>
    </location>
</feature>
<evidence type="ECO:0000256" key="1">
    <source>
        <dbReference type="SAM" id="MobiDB-lite"/>
    </source>
</evidence>
<dbReference type="RefSeq" id="XP_062745222.1">
    <property type="nucleotide sequence ID" value="XM_062883568.1"/>
</dbReference>
<protein>
    <submittedName>
        <fullName evidence="2">Uncharacterized protein</fullName>
    </submittedName>
</protein>
<feature type="compositionally biased region" description="Low complexity" evidence="1">
    <location>
        <begin position="1"/>
        <end position="14"/>
    </location>
</feature>
<dbReference type="GeneID" id="87903202"/>
<reference evidence="2 3" key="1">
    <citation type="journal article" date="2023" name="bioRxiv">
        <title>High-quality genome assemblies of four members of thePodospora anserinaspecies complex.</title>
        <authorList>
            <person name="Ament-Velasquez S.L."/>
            <person name="Vogan A.A."/>
            <person name="Wallerman O."/>
            <person name="Hartmann F."/>
            <person name="Gautier V."/>
            <person name="Silar P."/>
            <person name="Giraud T."/>
            <person name="Johannesson H."/>
        </authorList>
    </citation>
    <scope>NUCLEOTIDE SEQUENCE [LARGE SCALE GENOMIC DNA]</scope>
    <source>
        <strain evidence="2 3">CBS 415.72m</strain>
    </source>
</reference>
<comment type="caution">
    <text evidence="2">The sequence shown here is derived from an EMBL/GenBank/DDBJ whole genome shotgun (WGS) entry which is preliminary data.</text>
</comment>
<dbReference type="EMBL" id="JAFFHA010000005">
    <property type="protein sequence ID" value="KAK4656247.1"/>
    <property type="molecule type" value="Genomic_DNA"/>
</dbReference>
<keyword evidence="3" id="KW-1185">Reference proteome</keyword>
<gene>
    <name evidence="2" type="ORF">QC762_0058400</name>
</gene>
<feature type="compositionally biased region" description="Polar residues" evidence="1">
    <location>
        <begin position="41"/>
        <end position="56"/>
    </location>
</feature>
<feature type="region of interest" description="Disordered" evidence="1">
    <location>
        <begin position="1"/>
        <end position="106"/>
    </location>
</feature>